<dbReference type="GO" id="GO:0042781">
    <property type="term" value="F:3'-tRNA processing endoribonuclease activity"/>
    <property type="evidence" value="ECO:0007669"/>
    <property type="project" value="TreeGrafter"/>
</dbReference>
<proteinExistence type="predicted"/>
<evidence type="ECO:0000256" key="4">
    <source>
        <dbReference type="SAM" id="Phobius"/>
    </source>
</evidence>
<dbReference type="PANTHER" id="PTHR46018">
    <property type="entry name" value="ZINC PHOSPHODIESTERASE ELAC PROTEIN 1"/>
    <property type="match status" value="1"/>
</dbReference>
<evidence type="ECO:0000259" key="5">
    <source>
        <dbReference type="SMART" id="SM00849"/>
    </source>
</evidence>
<evidence type="ECO:0000256" key="1">
    <source>
        <dbReference type="ARBA" id="ARBA00022759"/>
    </source>
</evidence>
<accession>A0A4D4KSR3</accession>
<keyword evidence="1" id="KW-0255">Endonuclease</keyword>
<feature type="compositionally biased region" description="Basic and acidic residues" evidence="3">
    <location>
        <begin position="1"/>
        <end position="12"/>
    </location>
</feature>
<keyword evidence="7" id="KW-1185">Reference proteome</keyword>
<dbReference type="Gene3D" id="3.60.15.10">
    <property type="entry name" value="Ribonuclease Z/Hydroxyacylglutathione hydrolase-like"/>
    <property type="match status" value="1"/>
</dbReference>
<keyword evidence="1" id="KW-0540">Nuclease</keyword>
<dbReference type="Pfam" id="PF12706">
    <property type="entry name" value="Lactamase_B_2"/>
    <property type="match status" value="1"/>
</dbReference>
<evidence type="ECO:0000313" key="7">
    <source>
        <dbReference type="Proteomes" id="UP000301309"/>
    </source>
</evidence>
<dbReference type="SMART" id="SM00849">
    <property type="entry name" value="Lactamase_B"/>
    <property type="match status" value="1"/>
</dbReference>
<keyword evidence="2 6" id="KW-0378">Hydrolase</keyword>
<sequence length="370" mass="39176">MKDPDLPRRTDEVPGSSGEGRNRSAATKRRFPRRGFLTGTAGAAVGATAVGAGWLVTTLNEAPLVTTVLPTTNKLDHDMLWTTLGTMGGPIASPRRAQPANLLHNADQAILVDAGDGAVDQLGKAGVDLKAVETVVLSHLHVDHTAGLYGVIGRRLQQHIPGKLAIYGPPGTRQEVDRINSSLTYLTELMRAGDGRVADLPPTTVEVTEITDGSTFALGPVHVTAATNSHYGFDSGSTQAARFQSLSFRFDTPDRSIAYTGDTGPSSNVERLAAGADLLVSEIMDPDQTMAGLKASRPDIPAYAEPFIKKHFAKQHLTADEVGLLARRSGAKALVLTHNPLYDANIATARAAIASHFTGPTAFAEDLDNY</sequence>
<dbReference type="PANTHER" id="PTHR46018:SF2">
    <property type="entry name" value="ZINC PHOSPHODIESTERASE ELAC PROTEIN 1"/>
    <property type="match status" value="1"/>
</dbReference>
<keyword evidence="4" id="KW-0472">Membrane</keyword>
<protein>
    <submittedName>
        <fullName evidence="6">Metal-dependent hydrolase</fullName>
    </submittedName>
</protein>
<gene>
    <name evidence="6" type="ORF">SVIO_005490</name>
</gene>
<reference evidence="6 7" key="1">
    <citation type="journal article" date="2020" name="Int. J. Syst. Evol. Microbiol.">
        <title>Reclassification of Streptomyces castelarensis and Streptomyces sporoclivatus as later heterotypic synonyms of Streptomyces antimycoticus.</title>
        <authorList>
            <person name="Komaki H."/>
            <person name="Tamura T."/>
        </authorList>
    </citation>
    <scope>NUCLEOTIDE SEQUENCE [LARGE SCALE GENOMIC DNA]</scope>
    <source>
        <strain evidence="6 7">NBRC 13459</strain>
    </source>
</reference>
<dbReference type="OrthoDB" id="4137979at2"/>
<dbReference type="InterPro" id="IPR006311">
    <property type="entry name" value="TAT_signal"/>
</dbReference>
<feature type="domain" description="Metallo-beta-lactamase" evidence="5">
    <location>
        <begin position="97"/>
        <end position="311"/>
    </location>
</feature>
<name>A0A4D4KSR3_STRVO</name>
<evidence type="ECO:0000256" key="3">
    <source>
        <dbReference type="SAM" id="MobiDB-lite"/>
    </source>
</evidence>
<feature type="transmembrane region" description="Helical" evidence="4">
    <location>
        <begin position="36"/>
        <end position="56"/>
    </location>
</feature>
<dbReference type="InterPro" id="IPR036866">
    <property type="entry name" value="RibonucZ/Hydroxyglut_hydro"/>
</dbReference>
<organism evidence="6 7">
    <name type="scientific">Streptomyces violaceusniger</name>
    <dbReference type="NCBI Taxonomy" id="68280"/>
    <lineage>
        <taxon>Bacteria</taxon>
        <taxon>Bacillati</taxon>
        <taxon>Actinomycetota</taxon>
        <taxon>Actinomycetes</taxon>
        <taxon>Kitasatosporales</taxon>
        <taxon>Streptomycetaceae</taxon>
        <taxon>Streptomyces</taxon>
        <taxon>Streptomyces violaceusniger group</taxon>
    </lineage>
</organism>
<dbReference type="AlphaFoldDB" id="A0A4D4KSR3"/>
<dbReference type="SUPFAM" id="SSF56281">
    <property type="entry name" value="Metallo-hydrolase/oxidoreductase"/>
    <property type="match status" value="1"/>
</dbReference>
<dbReference type="InterPro" id="IPR001279">
    <property type="entry name" value="Metallo-B-lactamas"/>
</dbReference>
<dbReference type="EMBL" id="BJHW01000001">
    <property type="protein sequence ID" value="GDY49926.1"/>
    <property type="molecule type" value="Genomic_DNA"/>
</dbReference>
<dbReference type="PROSITE" id="PS51318">
    <property type="entry name" value="TAT"/>
    <property type="match status" value="1"/>
</dbReference>
<dbReference type="Proteomes" id="UP000301309">
    <property type="component" value="Unassembled WGS sequence"/>
</dbReference>
<dbReference type="CDD" id="cd07719">
    <property type="entry name" value="arylsulfatase_AtsA-like_MBL-fold"/>
    <property type="match status" value="1"/>
</dbReference>
<comment type="caution">
    <text evidence="6">The sequence shown here is derived from an EMBL/GenBank/DDBJ whole genome shotgun (WGS) entry which is preliminary data.</text>
</comment>
<evidence type="ECO:0000256" key="2">
    <source>
        <dbReference type="ARBA" id="ARBA00022801"/>
    </source>
</evidence>
<dbReference type="RefSeq" id="WP_137975957.1">
    <property type="nucleotide sequence ID" value="NZ_BAAASO010000030.1"/>
</dbReference>
<feature type="region of interest" description="Disordered" evidence="3">
    <location>
        <begin position="1"/>
        <end position="33"/>
    </location>
</feature>
<dbReference type="InterPro" id="IPR044094">
    <property type="entry name" value="AtsA-like_MBL-fold"/>
</dbReference>
<keyword evidence="4" id="KW-0812">Transmembrane</keyword>
<keyword evidence="4" id="KW-1133">Transmembrane helix</keyword>
<evidence type="ECO:0000313" key="6">
    <source>
        <dbReference type="EMBL" id="GDY49926.1"/>
    </source>
</evidence>